<proteinExistence type="predicted"/>
<evidence type="ECO:0000313" key="2">
    <source>
        <dbReference type="EMBL" id="GBG95493.1"/>
    </source>
</evidence>
<sequence length="260" mass="29432">MRGLNTKLAVELTKLLQKQDFQAALMMQDQTGKTFTFHEQQVFPSASLIKLGIAAFIKEEWRTKPDLLGKKLVVNKDQRVAGAGVMHFLHQSEWSLGDVLALMLSTSDNTAANLLIDTFGLEQIDSWLAEKDTNIKLQRHFISPVIDGRDNFLTAEALLPIWQSLLDGNDEFSRIVAVALHEQIDRNKLVYYADDLQFDGETYNKTGDLANVEHDCARLQRGDAWFDSIVLTKFENSDQHQAAVHLQHDIGKLLLENLKD</sequence>
<dbReference type="RefSeq" id="WP_124977844.1">
    <property type="nucleotide sequence ID" value="NZ_BFFP01000037.1"/>
</dbReference>
<dbReference type="GO" id="GO:0030655">
    <property type="term" value="P:beta-lactam antibiotic catabolic process"/>
    <property type="evidence" value="ECO:0007669"/>
    <property type="project" value="InterPro"/>
</dbReference>
<dbReference type="Pfam" id="PF13354">
    <property type="entry name" value="Beta-lactamase2"/>
    <property type="match status" value="1"/>
</dbReference>
<dbReference type="InterPro" id="IPR045155">
    <property type="entry name" value="Beta-lactam_cat"/>
</dbReference>
<dbReference type="Proteomes" id="UP000286848">
    <property type="component" value="Unassembled WGS sequence"/>
</dbReference>
<dbReference type="GO" id="GO:0008800">
    <property type="term" value="F:beta-lactamase activity"/>
    <property type="evidence" value="ECO:0007669"/>
    <property type="project" value="InterPro"/>
</dbReference>
<name>A0A401IVC1_9LACO</name>
<dbReference type="Gene3D" id="3.40.710.10">
    <property type="entry name" value="DD-peptidase/beta-lactamase superfamily"/>
    <property type="match status" value="1"/>
</dbReference>
<reference evidence="2 3" key="1">
    <citation type="journal article" date="2019" name="Int. J. Syst. Evol. Microbiol.">
        <title>Lactobacillus salitolerans sp. nov., a novel lactic acid bacterium isolated from spent mushroom substrates.</title>
        <authorList>
            <person name="Tohno M."/>
            <person name="Tanizawa Y."/>
            <person name="Kojima Y."/>
            <person name="Sakamoto M."/>
            <person name="Nakamura Y."/>
            <person name="Ohkuma M."/>
            <person name="Kobayashi H."/>
        </authorList>
    </citation>
    <scope>NUCLEOTIDE SEQUENCE [LARGE SCALE GENOMIC DNA]</scope>
    <source>
        <strain evidence="2 3">YK43</strain>
    </source>
</reference>
<dbReference type="PANTHER" id="PTHR35333">
    <property type="entry name" value="BETA-LACTAMASE"/>
    <property type="match status" value="1"/>
</dbReference>
<dbReference type="SUPFAM" id="SSF56601">
    <property type="entry name" value="beta-lactamase/transpeptidase-like"/>
    <property type="match status" value="1"/>
</dbReference>
<keyword evidence="3" id="KW-1185">Reference proteome</keyword>
<dbReference type="InterPro" id="IPR000871">
    <property type="entry name" value="Beta-lactam_class-A"/>
</dbReference>
<dbReference type="OrthoDB" id="9775096at2"/>
<dbReference type="GO" id="GO:0046677">
    <property type="term" value="P:response to antibiotic"/>
    <property type="evidence" value="ECO:0007669"/>
    <property type="project" value="InterPro"/>
</dbReference>
<organism evidence="2 3">
    <name type="scientific">Ligilactobacillus salitolerans</name>
    <dbReference type="NCBI Taxonomy" id="1808352"/>
    <lineage>
        <taxon>Bacteria</taxon>
        <taxon>Bacillati</taxon>
        <taxon>Bacillota</taxon>
        <taxon>Bacilli</taxon>
        <taxon>Lactobacillales</taxon>
        <taxon>Lactobacillaceae</taxon>
        <taxon>Ligilactobacillus</taxon>
    </lineage>
</organism>
<comment type="caution">
    <text evidence="2">The sequence shown here is derived from an EMBL/GenBank/DDBJ whole genome shotgun (WGS) entry which is preliminary data.</text>
</comment>
<evidence type="ECO:0000259" key="1">
    <source>
        <dbReference type="Pfam" id="PF13354"/>
    </source>
</evidence>
<gene>
    <name evidence="2" type="ORF">LFYK43_19520</name>
</gene>
<feature type="domain" description="Beta-lactamase class A catalytic" evidence="1">
    <location>
        <begin position="26"/>
        <end position="220"/>
    </location>
</feature>
<accession>A0A401IVC1</accession>
<dbReference type="InterPro" id="IPR012338">
    <property type="entry name" value="Beta-lactam/transpept-like"/>
</dbReference>
<dbReference type="PANTHER" id="PTHR35333:SF3">
    <property type="entry name" value="BETA-LACTAMASE-TYPE TRANSPEPTIDASE FOLD CONTAINING PROTEIN"/>
    <property type="match status" value="1"/>
</dbReference>
<dbReference type="AlphaFoldDB" id="A0A401IVC1"/>
<dbReference type="EMBL" id="BFFP01000037">
    <property type="protein sequence ID" value="GBG95493.1"/>
    <property type="molecule type" value="Genomic_DNA"/>
</dbReference>
<evidence type="ECO:0000313" key="3">
    <source>
        <dbReference type="Proteomes" id="UP000286848"/>
    </source>
</evidence>
<protein>
    <submittedName>
        <fullName evidence="2">Beta-lactamase class A</fullName>
    </submittedName>
</protein>